<sequence>MPIQRHKSMPSHVTIDMIQHHVTGRRREDHADADFEEDQDDVLHGEPEPIRFSAVFDSGGLLLDVSWCGLRHLLGCLSVCLVDRRHFVSIGSTTT</sequence>
<name>A0AAE1A9I5_9GAST</name>
<keyword evidence="2" id="KW-1185">Reference proteome</keyword>
<organism evidence="1 2">
    <name type="scientific">Elysia crispata</name>
    <name type="common">lettuce slug</name>
    <dbReference type="NCBI Taxonomy" id="231223"/>
    <lineage>
        <taxon>Eukaryota</taxon>
        <taxon>Metazoa</taxon>
        <taxon>Spiralia</taxon>
        <taxon>Lophotrochozoa</taxon>
        <taxon>Mollusca</taxon>
        <taxon>Gastropoda</taxon>
        <taxon>Heterobranchia</taxon>
        <taxon>Euthyneura</taxon>
        <taxon>Panpulmonata</taxon>
        <taxon>Sacoglossa</taxon>
        <taxon>Placobranchoidea</taxon>
        <taxon>Plakobranchidae</taxon>
        <taxon>Elysia</taxon>
    </lineage>
</organism>
<gene>
    <name evidence="1" type="ORF">RRG08_063476</name>
</gene>
<accession>A0AAE1A9I5</accession>
<dbReference type="EMBL" id="JAWDGP010002355">
    <property type="protein sequence ID" value="KAK3783815.1"/>
    <property type="molecule type" value="Genomic_DNA"/>
</dbReference>
<proteinExistence type="predicted"/>
<evidence type="ECO:0000313" key="1">
    <source>
        <dbReference type="EMBL" id="KAK3783815.1"/>
    </source>
</evidence>
<comment type="caution">
    <text evidence="1">The sequence shown here is derived from an EMBL/GenBank/DDBJ whole genome shotgun (WGS) entry which is preliminary data.</text>
</comment>
<protein>
    <submittedName>
        <fullName evidence="1">Uncharacterized protein</fullName>
    </submittedName>
</protein>
<dbReference type="AlphaFoldDB" id="A0AAE1A9I5"/>
<reference evidence="1" key="1">
    <citation type="journal article" date="2023" name="G3 (Bethesda)">
        <title>A reference genome for the long-term kleptoplast-retaining sea slug Elysia crispata morphotype clarki.</title>
        <authorList>
            <person name="Eastman K.E."/>
            <person name="Pendleton A.L."/>
            <person name="Shaikh M.A."/>
            <person name="Suttiyut T."/>
            <person name="Ogas R."/>
            <person name="Tomko P."/>
            <person name="Gavelis G."/>
            <person name="Widhalm J.R."/>
            <person name="Wisecaver J.H."/>
        </authorList>
    </citation>
    <scope>NUCLEOTIDE SEQUENCE</scope>
    <source>
        <strain evidence="1">ECLA1</strain>
    </source>
</reference>
<dbReference type="Proteomes" id="UP001283361">
    <property type="component" value="Unassembled WGS sequence"/>
</dbReference>
<evidence type="ECO:0000313" key="2">
    <source>
        <dbReference type="Proteomes" id="UP001283361"/>
    </source>
</evidence>